<feature type="domain" description="USP" evidence="1">
    <location>
        <begin position="10"/>
        <end position="261"/>
    </location>
</feature>
<name>A0A6C0CUP3_9ZZZZ</name>
<dbReference type="InterPro" id="IPR050164">
    <property type="entry name" value="Peptidase_C19"/>
</dbReference>
<dbReference type="InterPro" id="IPR018200">
    <property type="entry name" value="USP_CS"/>
</dbReference>
<dbReference type="PROSITE" id="PS51257">
    <property type="entry name" value="PROKAR_LIPOPROTEIN"/>
    <property type="match status" value="1"/>
</dbReference>
<accession>A0A6C0CUP3</accession>
<proteinExistence type="predicted"/>
<dbReference type="Gene3D" id="3.90.70.10">
    <property type="entry name" value="Cysteine proteinases"/>
    <property type="match status" value="1"/>
</dbReference>
<dbReference type="SUPFAM" id="SSF54001">
    <property type="entry name" value="Cysteine proteinases"/>
    <property type="match status" value="1"/>
</dbReference>
<dbReference type="Pfam" id="PF00443">
    <property type="entry name" value="UCH"/>
    <property type="match status" value="1"/>
</dbReference>
<dbReference type="GO" id="GO:0004843">
    <property type="term" value="F:cysteine-type deubiquitinase activity"/>
    <property type="evidence" value="ECO:0007669"/>
    <property type="project" value="InterPro"/>
</dbReference>
<dbReference type="InterPro" id="IPR038765">
    <property type="entry name" value="Papain-like_cys_pep_sf"/>
</dbReference>
<dbReference type="GO" id="GO:0005634">
    <property type="term" value="C:nucleus"/>
    <property type="evidence" value="ECO:0007669"/>
    <property type="project" value="TreeGrafter"/>
</dbReference>
<protein>
    <recommendedName>
        <fullName evidence="1">USP domain-containing protein</fullName>
    </recommendedName>
</protein>
<dbReference type="InterPro" id="IPR028889">
    <property type="entry name" value="USP"/>
</dbReference>
<dbReference type="GO" id="GO:0005829">
    <property type="term" value="C:cytosol"/>
    <property type="evidence" value="ECO:0007669"/>
    <property type="project" value="TreeGrafter"/>
</dbReference>
<dbReference type="PANTHER" id="PTHR24006">
    <property type="entry name" value="UBIQUITIN CARBOXYL-TERMINAL HYDROLASE"/>
    <property type="match status" value="1"/>
</dbReference>
<dbReference type="GO" id="GO:0016579">
    <property type="term" value="P:protein deubiquitination"/>
    <property type="evidence" value="ECO:0007669"/>
    <property type="project" value="InterPro"/>
</dbReference>
<sequence>MRRNRKHNMFGLNNFAGSCWVNACLQGIFRLPEMIDRYTREVHDKENVVDESLNKIWNSKGQDGLKEFFLASRTATMPAGQGIGDSNELLIHLCDKLPFLDKLCRFKTAEQVKCPCGFTQIREDSAIEYELHPERRDTPITECIAKSVQPELLDGWKCDKCSEVGKASKQALIGTFPKVMIYRVTSQNTSIQYSSVLVVNSKKYYLLSVIAHTGGHWFTYAREMPPGKPWFTLDDTRVRQHNEREFPMSQVTKVLIYYRLEE</sequence>
<dbReference type="PROSITE" id="PS00972">
    <property type="entry name" value="USP_1"/>
    <property type="match status" value="1"/>
</dbReference>
<dbReference type="InterPro" id="IPR001394">
    <property type="entry name" value="Peptidase_C19_UCH"/>
</dbReference>
<dbReference type="EMBL" id="MN739481">
    <property type="protein sequence ID" value="QHT07419.1"/>
    <property type="molecule type" value="Genomic_DNA"/>
</dbReference>
<reference evidence="2" key="1">
    <citation type="journal article" date="2020" name="Nature">
        <title>Giant virus diversity and host interactions through global metagenomics.</title>
        <authorList>
            <person name="Schulz F."/>
            <person name="Roux S."/>
            <person name="Paez-Espino D."/>
            <person name="Jungbluth S."/>
            <person name="Walsh D.A."/>
            <person name="Denef V.J."/>
            <person name="McMahon K.D."/>
            <person name="Konstantinidis K.T."/>
            <person name="Eloe-Fadrosh E.A."/>
            <person name="Kyrpides N.C."/>
            <person name="Woyke T."/>
        </authorList>
    </citation>
    <scope>NUCLEOTIDE SEQUENCE</scope>
    <source>
        <strain evidence="2">GVMAG-M-3300021963-12</strain>
    </source>
</reference>
<evidence type="ECO:0000259" key="1">
    <source>
        <dbReference type="PROSITE" id="PS50235"/>
    </source>
</evidence>
<dbReference type="AlphaFoldDB" id="A0A6C0CUP3"/>
<dbReference type="PROSITE" id="PS50235">
    <property type="entry name" value="USP_3"/>
    <property type="match status" value="1"/>
</dbReference>
<evidence type="ECO:0000313" key="2">
    <source>
        <dbReference type="EMBL" id="QHT07419.1"/>
    </source>
</evidence>
<organism evidence="2">
    <name type="scientific">viral metagenome</name>
    <dbReference type="NCBI Taxonomy" id="1070528"/>
    <lineage>
        <taxon>unclassified sequences</taxon>
        <taxon>metagenomes</taxon>
        <taxon>organismal metagenomes</taxon>
    </lineage>
</organism>